<dbReference type="Gene3D" id="1.20.1270.180">
    <property type="match status" value="1"/>
</dbReference>
<dbReference type="RefSeq" id="WP_069275208.1">
    <property type="nucleotide sequence ID" value="NZ_CP013444.1"/>
</dbReference>
<dbReference type="Proteomes" id="UP000094776">
    <property type="component" value="Chromosome 2"/>
</dbReference>
<dbReference type="AlphaFoldDB" id="A0A1B4Q4P0"/>
<sequence length="129" mass="14249">MKKKNLLAACALLALAVPFAAHAAGCGKPRSAFDQVYCTSTQFSQSDRDLNDEYGRLRKQLSGDQQAALKAGQLAWLKQRDDKCSTTRDDGYYVNLECANDMTQSRLSFLRERDRECSSTGCVASKIGQ</sequence>
<feature type="domain" description="Lysozyme inhibitor LprI-like N-terminal" evidence="2">
    <location>
        <begin position="35"/>
        <end position="110"/>
    </location>
</feature>
<organism evidence="3 4">
    <name type="scientific">Burkholderia cepacia</name>
    <name type="common">Pseudomonas cepacia</name>
    <dbReference type="NCBI Taxonomy" id="292"/>
    <lineage>
        <taxon>Bacteria</taxon>
        <taxon>Pseudomonadati</taxon>
        <taxon>Pseudomonadota</taxon>
        <taxon>Betaproteobacteria</taxon>
        <taxon>Burkholderiales</taxon>
        <taxon>Burkholderiaceae</taxon>
        <taxon>Burkholderia</taxon>
        <taxon>Burkholderia cepacia complex</taxon>
    </lineage>
</organism>
<reference evidence="3 4" key="1">
    <citation type="submission" date="2015-12" db="EMBL/GenBank/DDBJ databases">
        <title>Diversity of Burkholderia near neighbor genomes.</title>
        <authorList>
            <person name="Sahl J."/>
            <person name="Wagner D."/>
            <person name="Keim P."/>
        </authorList>
    </citation>
    <scope>NUCLEOTIDE SEQUENCE [LARGE SCALE GENOMIC DNA]</scope>
    <source>
        <strain evidence="3 4">MSMB1184WGS</strain>
    </source>
</reference>
<evidence type="ECO:0000313" key="4">
    <source>
        <dbReference type="Proteomes" id="UP000094776"/>
    </source>
</evidence>
<proteinExistence type="predicted"/>
<dbReference type="PANTHER" id="PTHR39176:SF1">
    <property type="entry name" value="PERIPLASMIC PROTEIN"/>
    <property type="match status" value="1"/>
</dbReference>
<feature type="signal peptide" evidence="1">
    <location>
        <begin position="1"/>
        <end position="23"/>
    </location>
</feature>
<evidence type="ECO:0000256" key="1">
    <source>
        <dbReference type="SAM" id="SignalP"/>
    </source>
</evidence>
<dbReference type="Pfam" id="PF07007">
    <property type="entry name" value="LprI"/>
    <property type="match status" value="1"/>
</dbReference>
<dbReference type="EMBL" id="CP013444">
    <property type="protein sequence ID" value="AOK21146.1"/>
    <property type="molecule type" value="Genomic_DNA"/>
</dbReference>
<accession>A0A1B4Q4P0</accession>
<dbReference type="InterPro" id="IPR009739">
    <property type="entry name" value="LprI-like_N"/>
</dbReference>
<protein>
    <recommendedName>
        <fullName evidence="2">Lysozyme inhibitor LprI-like N-terminal domain-containing protein</fullName>
    </recommendedName>
</protein>
<keyword evidence="1" id="KW-0732">Signal</keyword>
<feature type="chain" id="PRO_5008568032" description="Lysozyme inhibitor LprI-like N-terminal domain-containing protein" evidence="1">
    <location>
        <begin position="24"/>
        <end position="129"/>
    </location>
</feature>
<gene>
    <name evidence="3" type="ORF">WT26_31240</name>
</gene>
<dbReference type="PANTHER" id="PTHR39176">
    <property type="entry name" value="PERIPLASMIC PROTEIN-RELATED"/>
    <property type="match status" value="1"/>
</dbReference>
<evidence type="ECO:0000259" key="2">
    <source>
        <dbReference type="Pfam" id="PF07007"/>
    </source>
</evidence>
<evidence type="ECO:0000313" key="3">
    <source>
        <dbReference type="EMBL" id="AOK21146.1"/>
    </source>
</evidence>
<name>A0A1B4Q4P0_BURCE</name>